<feature type="binding site" evidence="16">
    <location>
        <position position="154"/>
    </location>
    <ligand>
        <name>ATP</name>
        <dbReference type="ChEBI" id="CHEBI:30616"/>
    </ligand>
</feature>
<evidence type="ECO:0000256" key="15">
    <source>
        <dbReference type="ARBA" id="ARBA00050913"/>
    </source>
</evidence>
<evidence type="ECO:0000256" key="19">
    <source>
        <dbReference type="SAM" id="MobiDB-lite"/>
    </source>
</evidence>
<dbReference type="GO" id="GO:0005886">
    <property type="term" value="C:plasma membrane"/>
    <property type="evidence" value="ECO:0007669"/>
    <property type="project" value="TreeGrafter"/>
</dbReference>
<keyword evidence="5 18" id="KW-0812">Transmembrane</keyword>
<dbReference type="PANTHER" id="PTHR24092">
    <property type="entry name" value="PROBABLE PHOSPHOLIPID-TRANSPORTING ATPASE"/>
    <property type="match status" value="1"/>
</dbReference>
<feature type="binding site" evidence="16">
    <location>
        <position position="404"/>
    </location>
    <ligand>
        <name>ATP</name>
        <dbReference type="ChEBI" id="CHEBI:30616"/>
    </ligand>
</feature>
<comment type="caution">
    <text evidence="18">Lacks conserved residue(s) required for the propagation of feature annotation.</text>
</comment>
<dbReference type="EC" id="7.6.2.1" evidence="18"/>
<dbReference type="InterPro" id="IPR023298">
    <property type="entry name" value="ATPase_P-typ_TM_dom_sf"/>
</dbReference>
<dbReference type="Gene3D" id="3.40.1110.10">
    <property type="entry name" value="Calcium-transporting ATPase, cytoplasmic domain N"/>
    <property type="match status" value="1"/>
</dbReference>
<dbReference type="PANTHER" id="PTHR24092:SF218">
    <property type="entry name" value="PHOSPHOLIPID-TRANSPORTING ATPASE"/>
    <property type="match status" value="1"/>
</dbReference>
<dbReference type="FunFam" id="3.40.50.1000:FF:000130">
    <property type="entry name" value="Phospholipid-transporting ATPase"/>
    <property type="match status" value="1"/>
</dbReference>
<dbReference type="InterPro" id="IPR023299">
    <property type="entry name" value="ATPase_P-typ_cyto_dom_N"/>
</dbReference>
<keyword evidence="12 18" id="KW-1133">Transmembrane helix</keyword>
<proteinExistence type="inferred from homology"/>
<feature type="non-terminal residue" evidence="21">
    <location>
        <position position="770"/>
    </location>
</feature>
<feature type="binding site" evidence="16">
    <location>
        <position position="427"/>
    </location>
    <ligand>
        <name>ATP</name>
        <dbReference type="ChEBI" id="CHEBI:30616"/>
    </ligand>
</feature>
<dbReference type="InterPro" id="IPR023214">
    <property type="entry name" value="HAD_sf"/>
</dbReference>
<feature type="binding site" evidence="16">
    <location>
        <position position="192"/>
    </location>
    <ligand>
        <name>ATP</name>
        <dbReference type="ChEBI" id="CHEBI:30616"/>
    </ligand>
</feature>
<dbReference type="STRING" id="407821.A0A087UNN4"/>
<evidence type="ECO:0000256" key="11">
    <source>
        <dbReference type="ARBA" id="ARBA00022967"/>
    </source>
</evidence>
<dbReference type="Pfam" id="PF13246">
    <property type="entry name" value="Cation_ATPase"/>
    <property type="match status" value="1"/>
</dbReference>
<keyword evidence="7 16" id="KW-0547">Nucleotide-binding</keyword>
<dbReference type="AlphaFoldDB" id="A0A087UNN4"/>
<evidence type="ECO:0000256" key="16">
    <source>
        <dbReference type="PIRSR" id="PIRSR606539-2"/>
    </source>
</evidence>
<keyword evidence="6 17" id="KW-0479">Metal-binding</keyword>
<dbReference type="Pfam" id="PF16212">
    <property type="entry name" value="PhoLip_ATPase_C"/>
    <property type="match status" value="1"/>
</dbReference>
<dbReference type="NCBIfam" id="TIGR01494">
    <property type="entry name" value="ATPase_P-type"/>
    <property type="match status" value="2"/>
</dbReference>
<dbReference type="GO" id="GO:0016887">
    <property type="term" value="F:ATP hydrolysis activity"/>
    <property type="evidence" value="ECO:0007669"/>
    <property type="project" value="InterPro"/>
</dbReference>
<feature type="binding site" evidence="17">
    <location>
        <position position="424"/>
    </location>
    <ligand>
        <name>Mg(2+)</name>
        <dbReference type="ChEBI" id="CHEBI:18420"/>
    </ligand>
</feature>
<keyword evidence="11 18" id="KW-1278">Translocase</keyword>
<feature type="binding site" evidence="16">
    <location>
        <position position="272"/>
    </location>
    <ligand>
        <name>ATP</name>
        <dbReference type="ChEBI" id="CHEBI:30616"/>
    </ligand>
</feature>
<evidence type="ECO:0000259" key="20">
    <source>
        <dbReference type="Pfam" id="PF16212"/>
    </source>
</evidence>
<dbReference type="OMA" id="YERANTA"/>
<accession>A0A087UNN4</accession>
<evidence type="ECO:0000256" key="14">
    <source>
        <dbReference type="ARBA" id="ARBA00034036"/>
    </source>
</evidence>
<comment type="similarity">
    <text evidence="4 18">Belongs to the cation transport ATPase (P-type) (TC 3.A.3) family. Type IV subfamily.</text>
</comment>
<feature type="domain" description="P-type ATPase C-terminal" evidence="20">
    <location>
        <begin position="450"/>
        <end position="698"/>
    </location>
</feature>
<organism evidence="21 22">
    <name type="scientific">Stegodyphus mimosarum</name>
    <name type="common">African social velvet spider</name>
    <dbReference type="NCBI Taxonomy" id="407821"/>
    <lineage>
        <taxon>Eukaryota</taxon>
        <taxon>Metazoa</taxon>
        <taxon>Ecdysozoa</taxon>
        <taxon>Arthropoda</taxon>
        <taxon>Chelicerata</taxon>
        <taxon>Arachnida</taxon>
        <taxon>Araneae</taxon>
        <taxon>Araneomorphae</taxon>
        <taxon>Entelegynae</taxon>
        <taxon>Eresoidea</taxon>
        <taxon>Eresidae</taxon>
        <taxon>Stegodyphus</taxon>
    </lineage>
</organism>
<comment type="catalytic activity">
    <reaction evidence="14 18">
        <text>ATP + H2O + phospholipidSide 1 = ADP + phosphate + phospholipidSide 2.</text>
        <dbReference type="EC" id="7.6.2.1"/>
    </reaction>
</comment>
<comment type="subcellular location">
    <subcellularLocation>
        <location evidence="2">Endomembrane system</location>
        <topology evidence="2">Multi-pass membrane protein</topology>
    </subcellularLocation>
    <subcellularLocation>
        <location evidence="3">Endoplasmic reticulum membrane</location>
    </subcellularLocation>
    <subcellularLocation>
        <location evidence="18">Membrane</location>
        <topology evidence="18">Multi-pass membrane protein</topology>
    </subcellularLocation>
</comment>
<dbReference type="GO" id="GO:0005524">
    <property type="term" value="F:ATP binding"/>
    <property type="evidence" value="ECO:0007669"/>
    <property type="project" value="UniProtKB-UniRule"/>
</dbReference>
<dbReference type="OrthoDB" id="377733at2759"/>
<comment type="catalytic activity">
    <reaction evidence="15">
        <text>a beta-D-glucosyl-(1&lt;-&gt;1')-N-acylsphing-4-enine(out) + ATP + H2O = a beta-D-glucosyl-(1&lt;-&gt;1')-N-acylsphing-4-enine(in) + ADP + phosphate + H(+)</text>
        <dbReference type="Rhea" id="RHEA:66036"/>
        <dbReference type="ChEBI" id="CHEBI:15377"/>
        <dbReference type="ChEBI" id="CHEBI:15378"/>
        <dbReference type="ChEBI" id="CHEBI:22801"/>
        <dbReference type="ChEBI" id="CHEBI:30616"/>
        <dbReference type="ChEBI" id="CHEBI:43474"/>
        <dbReference type="ChEBI" id="CHEBI:456216"/>
    </reaction>
    <physiologicalReaction direction="left-to-right" evidence="15">
        <dbReference type="Rhea" id="RHEA:66037"/>
    </physiologicalReaction>
</comment>
<evidence type="ECO:0000256" key="17">
    <source>
        <dbReference type="PIRSR" id="PIRSR606539-3"/>
    </source>
</evidence>
<feature type="transmembrane region" description="Helical" evidence="18">
    <location>
        <begin position="593"/>
        <end position="614"/>
    </location>
</feature>
<evidence type="ECO:0000256" key="6">
    <source>
        <dbReference type="ARBA" id="ARBA00022723"/>
    </source>
</evidence>
<evidence type="ECO:0000256" key="8">
    <source>
        <dbReference type="ARBA" id="ARBA00022824"/>
    </source>
</evidence>
<feature type="binding site" evidence="16">
    <location>
        <position position="274"/>
    </location>
    <ligand>
        <name>ATP</name>
        <dbReference type="ChEBI" id="CHEBI:30616"/>
    </ligand>
</feature>
<dbReference type="GO" id="GO:0005789">
    <property type="term" value="C:endoplasmic reticulum membrane"/>
    <property type="evidence" value="ECO:0007669"/>
    <property type="project" value="UniProtKB-SubCell"/>
</dbReference>
<keyword evidence="22" id="KW-1185">Reference proteome</keyword>
<feature type="binding site" evidence="16">
    <location>
        <position position="88"/>
    </location>
    <ligand>
        <name>ATP</name>
        <dbReference type="ChEBI" id="CHEBI:30616"/>
    </ligand>
</feature>
<dbReference type="InterPro" id="IPR032630">
    <property type="entry name" value="P_typ_ATPase_c"/>
</dbReference>
<gene>
    <name evidence="21" type="ORF">X975_02767</name>
</gene>
<feature type="binding site" evidence="16">
    <location>
        <position position="428"/>
    </location>
    <ligand>
        <name>ATP</name>
        <dbReference type="ChEBI" id="CHEBI:30616"/>
    </ligand>
</feature>
<dbReference type="InterPro" id="IPR036412">
    <property type="entry name" value="HAD-like_sf"/>
</dbReference>
<feature type="transmembrane region" description="Helical" evidence="18">
    <location>
        <begin position="621"/>
        <end position="641"/>
    </location>
</feature>
<dbReference type="Proteomes" id="UP000054359">
    <property type="component" value="Unassembled WGS sequence"/>
</dbReference>
<evidence type="ECO:0000256" key="4">
    <source>
        <dbReference type="ARBA" id="ARBA00008109"/>
    </source>
</evidence>
<evidence type="ECO:0000256" key="3">
    <source>
        <dbReference type="ARBA" id="ARBA00004586"/>
    </source>
</evidence>
<feature type="binding site" evidence="17">
    <location>
        <position position="428"/>
    </location>
    <ligand>
        <name>Mg(2+)</name>
        <dbReference type="ChEBI" id="CHEBI:18420"/>
    </ligand>
</feature>
<feature type="transmembrane region" description="Helical" evidence="18">
    <location>
        <begin position="661"/>
        <end position="683"/>
    </location>
</feature>
<evidence type="ECO:0000313" key="22">
    <source>
        <dbReference type="Proteomes" id="UP000054359"/>
    </source>
</evidence>
<dbReference type="GO" id="GO:0000287">
    <property type="term" value="F:magnesium ion binding"/>
    <property type="evidence" value="ECO:0007669"/>
    <property type="project" value="UniProtKB-UniRule"/>
</dbReference>
<dbReference type="FunFam" id="3.40.1110.10:FF:000009">
    <property type="entry name" value="Phospholipid-transporting ATPase"/>
    <property type="match status" value="1"/>
</dbReference>
<feature type="binding site" evidence="16">
    <location>
        <position position="130"/>
    </location>
    <ligand>
        <name>ATP</name>
        <dbReference type="ChEBI" id="CHEBI:30616"/>
    </ligand>
</feature>
<dbReference type="GO" id="GO:0140326">
    <property type="term" value="F:ATPase-coupled intramembrane lipid transporter activity"/>
    <property type="evidence" value="ECO:0007669"/>
    <property type="project" value="UniProtKB-EC"/>
</dbReference>
<dbReference type="InterPro" id="IPR006539">
    <property type="entry name" value="P-type_ATPase_IV"/>
</dbReference>
<evidence type="ECO:0000256" key="1">
    <source>
        <dbReference type="ARBA" id="ARBA00001946"/>
    </source>
</evidence>
<keyword evidence="13 18" id="KW-0472">Membrane</keyword>
<comment type="cofactor">
    <cofactor evidence="1 17">
        <name>Mg(2+)</name>
        <dbReference type="ChEBI" id="CHEBI:18420"/>
    </cofactor>
</comment>
<dbReference type="EMBL" id="KK120757">
    <property type="protein sequence ID" value="KFM78973.1"/>
    <property type="molecule type" value="Genomic_DNA"/>
</dbReference>
<dbReference type="GO" id="GO:0045332">
    <property type="term" value="P:phospholipid translocation"/>
    <property type="evidence" value="ECO:0007669"/>
    <property type="project" value="TreeGrafter"/>
</dbReference>
<evidence type="ECO:0000256" key="12">
    <source>
        <dbReference type="ARBA" id="ARBA00022989"/>
    </source>
</evidence>
<keyword evidence="10 17" id="KW-0460">Magnesium</keyword>
<sequence length="770" mass="86971">MNSSGLFLNSLTSTPLRTPRASGEGWESPREKYSHLLSEVSTPASSAASTPIRRPRNLTLPAYLKSFCSPTPSPLEFRPIYEAESPDEIALVETAYHYNCKLLRRTPDSLTLSLPGEGMIEFRILHVLPFDATRKRMSVILQHPLTGDKILFCKGADSTIFSQLCPNWSRANRDMILKTQQHLNSYSRKGLRILCMATKIIPEEEYEEWLAFHNEAELCFEEKDKKLYQSACLIERNLELLGATGIEDRLQEGVPETISALRAAGIVVWVLTGDKQETAVNIAYSCKLFSTDMEIITLNARSKEAAEDTMRFYLDQIEKDIVTTEACSCAQSTNSFSSTNPLKSFFHGLNQRITGCIDQRKQRALVIDGRTLAYVLDKPYDELFLNLAQHCTSVLCCRATPLQKAYIVSLVKESLHVLTLAIGDGANDVSMIQTADVGVGISGKEGMQAVMASDFTIARFKYLERLLLVHGHWCYDRLARTILYFFYKNATFIFIICWYQWYCGFSATVMIDQIYLMLYNVLFTSLPPIALGILDQDCPAQLLLKYPFLYGQGRRAEVHTKYSFWVNMLDAIYQSIITFFIPFMAYYDSDVGIWEFGTAICTACVLGQLLHLAIETRSWTYLHVISLLVSFFIYFGFAVMYNAWPYMSVGKESLQNPYWVIIQVMSSSVFWFCTLMVPILACLPRLVLRSLQGSLFPSEVSKTLYFFKKSQTSSVASTVSVAWSRDSSNESSVDLGINSDIRTGFSTEHRCSGDNIHVPHELSKNCAISA</sequence>
<feature type="transmembrane region" description="Helical" evidence="18">
    <location>
        <begin position="564"/>
        <end position="587"/>
    </location>
</feature>
<dbReference type="SUPFAM" id="SSF56784">
    <property type="entry name" value="HAD-like"/>
    <property type="match status" value="1"/>
</dbReference>
<dbReference type="SUPFAM" id="SSF81660">
    <property type="entry name" value="Metal cation-transporting ATPase, ATP-binding domain N"/>
    <property type="match status" value="1"/>
</dbReference>
<dbReference type="Gene3D" id="3.40.50.1000">
    <property type="entry name" value="HAD superfamily/HAD-like"/>
    <property type="match status" value="1"/>
</dbReference>
<feature type="binding site" evidence="16">
    <location>
        <position position="398"/>
    </location>
    <ligand>
        <name>ATP</name>
        <dbReference type="ChEBI" id="CHEBI:30616"/>
    </ligand>
</feature>
<reference evidence="21 22" key="1">
    <citation type="submission" date="2013-11" db="EMBL/GenBank/DDBJ databases">
        <title>Genome sequencing of Stegodyphus mimosarum.</title>
        <authorList>
            <person name="Bechsgaard J."/>
        </authorList>
    </citation>
    <scope>NUCLEOTIDE SEQUENCE [LARGE SCALE GENOMIC DNA]</scope>
</reference>
<feature type="transmembrane region" description="Helical" evidence="18">
    <location>
        <begin position="482"/>
        <end position="502"/>
    </location>
</feature>
<evidence type="ECO:0000256" key="10">
    <source>
        <dbReference type="ARBA" id="ARBA00022842"/>
    </source>
</evidence>
<evidence type="ECO:0000313" key="21">
    <source>
        <dbReference type="EMBL" id="KFM78973.1"/>
    </source>
</evidence>
<protein>
    <recommendedName>
        <fullName evidence="18">Phospholipid-transporting ATPase</fullName>
        <ecNumber evidence="18">7.6.2.1</ecNumber>
    </recommendedName>
</protein>
<evidence type="ECO:0000256" key="2">
    <source>
        <dbReference type="ARBA" id="ARBA00004127"/>
    </source>
</evidence>
<dbReference type="SUPFAM" id="SSF81665">
    <property type="entry name" value="Calcium ATPase, transmembrane domain M"/>
    <property type="match status" value="1"/>
</dbReference>
<evidence type="ECO:0000256" key="13">
    <source>
        <dbReference type="ARBA" id="ARBA00023136"/>
    </source>
</evidence>
<keyword evidence="9 16" id="KW-0067">ATP-binding</keyword>
<evidence type="ECO:0000256" key="18">
    <source>
        <dbReference type="RuleBase" id="RU362033"/>
    </source>
</evidence>
<evidence type="ECO:0000256" key="9">
    <source>
        <dbReference type="ARBA" id="ARBA00022840"/>
    </source>
</evidence>
<dbReference type="InterPro" id="IPR001757">
    <property type="entry name" value="P_typ_ATPase"/>
</dbReference>
<name>A0A087UNN4_STEMI</name>
<evidence type="ECO:0000256" key="7">
    <source>
        <dbReference type="ARBA" id="ARBA00022741"/>
    </source>
</evidence>
<evidence type="ECO:0000256" key="5">
    <source>
        <dbReference type="ARBA" id="ARBA00022692"/>
    </source>
</evidence>
<feature type="compositionally biased region" description="Polar residues" evidence="19">
    <location>
        <begin position="1"/>
        <end position="16"/>
    </location>
</feature>
<feature type="binding site" evidence="16">
    <location>
        <position position="273"/>
    </location>
    <ligand>
        <name>ATP</name>
        <dbReference type="ChEBI" id="CHEBI:30616"/>
    </ligand>
</feature>
<dbReference type="NCBIfam" id="TIGR01652">
    <property type="entry name" value="ATPase-Plipid"/>
    <property type="match status" value="1"/>
</dbReference>
<feature type="region of interest" description="Disordered" evidence="19">
    <location>
        <begin position="1"/>
        <end position="28"/>
    </location>
</feature>
<keyword evidence="8" id="KW-0256">Endoplasmic reticulum</keyword>